<feature type="signal peptide" evidence="2">
    <location>
        <begin position="1"/>
        <end position="21"/>
    </location>
</feature>
<feature type="domain" description="Peptidase M12B" evidence="3">
    <location>
        <begin position="25"/>
        <end position="246"/>
    </location>
</feature>
<feature type="chain" id="PRO_5035851995" description="Peptidase M12B domain-containing protein" evidence="2">
    <location>
        <begin position="22"/>
        <end position="479"/>
    </location>
</feature>
<dbReference type="Gene3D" id="3.40.1620.60">
    <property type="match status" value="1"/>
</dbReference>
<dbReference type="InterPro" id="IPR001590">
    <property type="entry name" value="Peptidase_M12B"/>
</dbReference>
<comment type="caution">
    <text evidence="1">Lacks conserved residue(s) required for the propagation of feature annotation.</text>
</comment>
<dbReference type="SUPFAM" id="SSF55486">
    <property type="entry name" value="Metalloproteases ('zincins'), catalytic domain"/>
    <property type="match status" value="1"/>
</dbReference>
<comment type="caution">
    <text evidence="4">The sequence shown here is derived from an EMBL/GenBank/DDBJ whole genome shotgun (WGS) entry which is preliminary data.</text>
</comment>
<accession>A0A8S3ZIW9</accession>
<dbReference type="PROSITE" id="PS50215">
    <property type="entry name" value="ADAM_MEPRO"/>
    <property type="match status" value="1"/>
</dbReference>
<organism evidence="4 5">
    <name type="scientific">Candidula unifasciata</name>
    <dbReference type="NCBI Taxonomy" id="100452"/>
    <lineage>
        <taxon>Eukaryota</taxon>
        <taxon>Metazoa</taxon>
        <taxon>Spiralia</taxon>
        <taxon>Lophotrochozoa</taxon>
        <taxon>Mollusca</taxon>
        <taxon>Gastropoda</taxon>
        <taxon>Heterobranchia</taxon>
        <taxon>Euthyneura</taxon>
        <taxon>Panpulmonata</taxon>
        <taxon>Eupulmonata</taxon>
        <taxon>Stylommatophora</taxon>
        <taxon>Helicina</taxon>
        <taxon>Helicoidea</taxon>
        <taxon>Geomitridae</taxon>
        <taxon>Candidula</taxon>
    </lineage>
</organism>
<keyword evidence="2" id="KW-0732">Signal</keyword>
<protein>
    <recommendedName>
        <fullName evidence="3">Peptidase M12B domain-containing protein</fullName>
    </recommendedName>
</protein>
<evidence type="ECO:0000313" key="4">
    <source>
        <dbReference type="EMBL" id="CAG5129467.1"/>
    </source>
</evidence>
<dbReference type="PROSITE" id="PS51257">
    <property type="entry name" value="PROKAR_LIPOPROTEIN"/>
    <property type="match status" value="1"/>
</dbReference>
<sequence length="479" mass="52749">MKILVCCAITAWAACISICYAADALVGEAYVVMDQKALDLHINEIPGTDSYETKKTQAITKAQADIQYIFSETNKILSTLEAYGVNFQVKLRAVRILDTNVFPSYTLLNGRVISDVTALNLYSRWLTQQEAYAQNKYDFAVLLTGSDISGSADLSTTGVATIGTICNPLNALSVIEYNGTYSTVVINAHNIGLLLGTTNGGAASDRIMAFANAPKHKNRWNFDECNAFDIKEFLPSLKTNCLLDTSSASTTPVSSYATYSGRLFDSNVICERTLNDTRSYTCLSTNLYNNGTAKGDAICQQLYCQWPGTPYCIPAFPSDGMICDNRKRCDKGKCVADTSATSATVDSECVLGDQKRLVLPRFPFNGTCPEFIAQEGRSMCYNSVIENFCCATCKRYKTNILGCEYGDKNYQCPSLEKSIACSSNNAAVCCSTCNGAVRKRSTREDISPYSIRDDSHREAHIFEGFKARFQDFSKKPRYE</sequence>
<dbReference type="Pfam" id="PF01421">
    <property type="entry name" value="Reprolysin"/>
    <property type="match status" value="1"/>
</dbReference>
<dbReference type="AlphaFoldDB" id="A0A8S3ZIW9"/>
<dbReference type="Proteomes" id="UP000678393">
    <property type="component" value="Unassembled WGS sequence"/>
</dbReference>
<evidence type="ECO:0000256" key="1">
    <source>
        <dbReference type="PROSITE-ProRule" id="PRU00276"/>
    </source>
</evidence>
<keyword evidence="5" id="KW-1185">Reference proteome</keyword>
<evidence type="ECO:0000256" key="2">
    <source>
        <dbReference type="SAM" id="SignalP"/>
    </source>
</evidence>
<evidence type="ECO:0000259" key="3">
    <source>
        <dbReference type="PROSITE" id="PS50215"/>
    </source>
</evidence>
<gene>
    <name evidence="4" type="ORF">CUNI_LOCUS15025</name>
</gene>
<dbReference type="EMBL" id="CAJHNH020003508">
    <property type="protein sequence ID" value="CAG5129467.1"/>
    <property type="molecule type" value="Genomic_DNA"/>
</dbReference>
<dbReference type="Gene3D" id="3.40.390.10">
    <property type="entry name" value="Collagenase (Catalytic Domain)"/>
    <property type="match status" value="1"/>
</dbReference>
<dbReference type="GO" id="GO:0004222">
    <property type="term" value="F:metalloendopeptidase activity"/>
    <property type="evidence" value="ECO:0007669"/>
    <property type="project" value="InterPro"/>
</dbReference>
<name>A0A8S3ZIW9_9EUPU</name>
<dbReference type="GO" id="GO:0006508">
    <property type="term" value="P:proteolysis"/>
    <property type="evidence" value="ECO:0007669"/>
    <property type="project" value="InterPro"/>
</dbReference>
<evidence type="ECO:0000313" key="5">
    <source>
        <dbReference type="Proteomes" id="UP000678393"/>
    </source>
</evidence>
<dbReference type="OrthoDB" id="6124312at2759"/>
<reference evidence="4" key="1">
    <citation type="submission" date="2021-04" db="EMBL/GenBank/DDBJ databases">
        <authorList>
            <consortium name="Molecular Ecology Group"/>
        </authorList>
    </citation>
    <scope>NUCLEOTIDE SEQUENCE</scope>
</reference>
<dbReference type="InterPro" id="IPR024079">
    <property type="entry name" value="MetalloPept_cat_dom_sf"/>
</dbReference>
<proteinExistence type="predicted"/>